<keyword evidence="1" id="KW-1133">Transmembrane helix</keyword>
<dbReference type="Pfam" id="PF09577">
    <property type="entry name" value="Spore_YpjB"/>
    <property type="match status" value="1"/>
</dbReference>
<keyword evidence="1" id="KW-0812">Transmembrane</keyword>
<reference evidence="2 3" key="1">
    <citation type="submission" date="2020-04" db="EMBL/GenBank/DDBJ databases">
        <title>Genome sequencing of novel species.</title>
        <authorList>
            <person name="Heo J."/>
            <person name="Kim S.-J."/>
            <person name="Kim J.-S."/>
            <person name="Hong S.-B."/>
            <person name="Kwon S.-W."/>
        </authorList>
    </citation>
    <scope>NUCLEOTIDE SEQUENCE [LARGE SCALE GENOMIC DNA]</scope>
    <source>
        <strain evidence="2 3">MFER-1</strain>
    </source>
</reference>
<accession>A0A7Z2ZJR6</accession>
<dbReference type="Proteomes" id="UP000502248">
    <property type="component" value="Chromosome"/>
</dbReference>
<keyword evidence="1" id="KW-0472">Membrane</keyword>
<feature type="transmembrane region" description="Helical" evidence="1">
    <location>
        <begin position="275"/>
        <end position="294"/>
    </location>
</feature>
<sequence>MFLFKIGVRRRGWVSLILVSTLCSLGLLIVAPSIARGQISVDNGQADPGNRLSAGDSATRIAYERFLTSTETLYEEINESKLEHARASLNELEQQFRGLPLKQIATAEGILALAHNITELKRTASAMEPDQRKWKSAAASLRLAADAIVHSEKPLWHRYRKILRDDLVRLGDSLPRETAVAGLASRTSLLAFEQLKQHYDLIRTSAILQTEPWKVERSDSVIRYALRVYRAESPSAELLLGTIPPLQEALDGLFPEDDAASTALVPPVGMTPPSWGWSAMMGTFIVTILTWVGWRRYKVEEFTGRSQGRGSSRTIESEDAAQRWLKKWKK</sequence>
<dbReference type="InterPro" id="IPR014231">
    <property type="entry name" value="Spore_YpjB"/>
</dbReference>
<organism evidence="2 3">
    <name type="scientific">Cohnella herbarum</name>
    <dbReference type="NCBI Taxonomy" id="2728023"/>
    <lineage>
        <taxon>Bacteria</taxon>
        <taxon>Bacillati</taxon>
        <taxon>Bacillota</taxon>
        <taxon>Bacilli</taxon>
        <taxon>Bacillales</taxon>
        <taxon>Paenibacillaceae</taxon>
        <taxon>Cohnella</taxon>
    </lineage>
</organism>
<dbReference type="EMBL" id="CP051680">
    <property type="protein sequence ID" value="QJD82446.1"/>
    <property type="molecule type" value="Genomic_DNA"/>
</dbReference>
<gene>
    <name evidence="2" type="ORF">HH215_04090</name>
</gene>
<dbReference type="RefSeq" id="WP_169278745.1">
    <property type="nucleotide sequence ID" value="NZ_CP051680.1"/>
</dbReference>
<dbReference type="KEGG" id="cheb:HH215_04090"/>
<evidence type="ECO:0000256" key="1">
    <source>
        <dbReference type="SAM" id="Phobius"/>
    </source>
</evidence>
<evidence type="ECO:0000313" key="3">
    <source>
        <dbReference type="Proteomes" id="UP000502248"/>
    </source>
</evidence>
<keyword evidence="3" id="KW-1185">Reference proteome</keyword>
<proteinExistence type="predicted"/>
<dbReference type="AlphaFoldDB" id="A0A7Z2ZJR6"/>
<name>A0A7Z2ZJR6_9BACL</name>
<evidence type="ECO:0000313" key="2">
    <source>
        <dbReference type="EMBL" id="QJD82446.1"/>
    </source>
</evidence>
<evidence type="ECO:0008006" key="4">
    <source>
        <dbReference type="Google" id="ProtNLM"/>
    </source>
</evidence>
<protein>
    <recommendedName>
        <fullName evidence="4">Sporulation protein YpjB</fullName>
    </recommendedName>
</protein>